<dbReference type="Gene3D" id="3.40.50.300">
    <property type="entry name" value="P-loop containing nucleotide triphosphate hydrolases"/>
    <property type="match status" value="1"/>
</dbReference>
<accession>A0A1Y0II33</accession>
<name>A0A1Y0II33_9GAMM</name>
<reference evidence="1 2" key="1">
    <citation type="submission" date="2017-05" db="EMBL/GenBank/DDBJ databases">
        <title>Genomic insights into alkan degradation activity of Oleiphilus messinensis.</title>
        <authorList>
            <person name="Kozyavkin S.A."/>
            <person name="Slesarev A.I."/>
            <person name="Golyshin P.N."/>
            <person name="Korzhenkov A."/>
            <person name="Golyshina O.N."/>
            <person name="Toshchakov S.V."/>
        </authorList>
    </citation>
    <scope>NUCLEOTIDE SEQUENCE [LARGE SCALE GENOMIC DNA]</scope>
    <source>
        <strain evidence="1 2">ME102</strain>
    </source>
</reference>
<dbReference type="SUPFAM" id="SSF52540">
    <property type="entry name" value="P-loop containing nucleoside triphosphate hydrolases"/>
    <property type="match status" value="1"/>
</dbReference>
<gene>
    <name evidence="1" type="ORF">OLMES_5536</name>
</gene>
<dbReference type="KEGG" id="ome:OLMES_5536"/>
<dbReference type="GO" id="GO:0016740">
    <property type="term" value="F:transferase activity"/>
    <property type="evidence" value="ECO:0007669"/>
    <property type="project" value="UniProtKB-KW"/>
</dbReference>
<keyword evidence="2" id="KW-1185">Reference proteome</keyword>
<dbReference type="EMBL" id="CP021425">
    <property type="protein sequence ID" value="ARU59516.1"/>
    <property type="molecule type" value="Genomic_DNA"/>
</dbReference>
<proteinExistence type="predicted"/>
<evidence type="ECO:0000313" key="1">
    <source>
        <dbReference type="EMBL" id="ARU59516.1"/>
    </source>
</evidence>
<keyword evidence="1" id="KW-0808">Transferase</keyword>
<dbReference type="AlphaFoldDB" id="A0A1Y0II33"/>
<organism evidence="1 2">
    <name type="scientific">Oleiphilus messinensis</name>
    <dbReference type="NCBI Taxonomy" id="141451"/>
    <lineage>
        <taxon>Bacteria</taxon>
        <taxon>Pseudomonadati</taxon>
        <taxon>Pseudomonadota</taxon>
        <taxon>Gammaproteobacteria</taxon>
        <taxon>Oceanospirillales</taxon>
        <taxon>Oleiphilaceae</taxon>
        <taxon>Oleiphilus</taxon>
    </lineage>
</organism>
<evidence type="ECO:0000313" key="2">
    <source>
        <dbReference type="Proteomes" id="UP000196027"/>
    </source>
</evidence>
<dbReference type="InterPro" id="IPR027417">
    <property type="entry name" value="P-loop_NTPase"/>
</dbReference>
<dbReference type="Proteomes" id="UP000196027">
    <property type="component" value="Chromosome"/>
</dbReference>
<sequence>MERINRVKVKVGYIMSSAYSGSTLLAMMLGAHSQIATTGEAHGGSDWWLFNADRAREYICSCGTPVVDCAWWQALSKRMAVDGEEKAFPDLGVRYYWTRNQMMYRVMNASLRSDVAERIRHAALRIFPPTANMLNRVHEQNVRMMQAALAIENASVFVDSSKAPIRCENLNSANGLEVRPILLVRDGRAVGWSNVKRNKQSFENAVLSWTRFVATAIRVTQRMNIPFEIVKYEDLCASPAVTLNRLFGFLGVEPQEWSDDIALPAYHVLGNDSRMRFSTKLKQPDTWEDKLSQSQRDYFQKTAGSVATWLGYDL</sequence>
<protein>
    <submittedName>
        <fullName evidence="1">Sulfotransferase</fullName>
    </submittedName>
</protein>